<gene>
    <name evidence="1" type="ORF">CURHAP_LOCUS35502</name>
</gene>
<dbReference type="EMBL" id="CAEKDK010000006">
    <property type="protein sequence ID" value="CAB4282200.1"/>
    <property type="molecule type" value="Genomic_DNA"/>
</dbReference>
<organism evidence="1 2">
    <name type="scientific">Prunus armeniaca</name>
    <name type="common">Apricot</name>
    <name type="synonym">Armeniaca vulgaris</name>
    <dbReference type="NCBI Taxonomy" id="36596"/>
    <lineage>
        <taxon>Eukaryota</taxon>
        <taxon>Viridiplantae</taxon>
        <taxon>Streptophyta</taxon>
        <taxon>Embryophyta</taxon>
        <taxon>Tracheophyta</taxon>
        <taxon>Spermatophyta</taxon>
        <taxon>Magnoliopsida</taxon>
        <taxon>eudicotyledons</taxon>
        <taxon>Gunneridae</taxon>
        <taxon>Pentapetalae</taxon>
        <taxon>rosids</taxon>
        <taxon>fabids</taxon>
        <taxon>Rosales</taxon>
        <taxon>Rosaceae</taxon>
        <taxon>Amygdaloideae</taxon>
        <taxon>Amygdaleae</taxon>
        <taxon>Prunus</taxon>
    </lineage>
</organism>
<dbReference type="AlphaFoldDB" id="A0A6J5UZX4"/>
<evidence type="ECO:0000313" key="1">
    <source>
        <dbReference type="EMBL" id="CAB4282200.1"/>
    </source>
</evidence>
<reference evidence="1 2" key="1">
    <citation type="submission" date="2020-05" db="EMBL/GenBank/DDBJ databases">
        <authorList>
            <person name="Campoy J."/>
            <person name="Schneeberger K."/>
            <person name="Spophaly S."/>
        </authorList>
    </citation>
    <scope>NUCLEOTIDE SEQUENCE [LARGE SCALE GENOMIC DNA]</scope>
    <source>
        <strain evidence="1">PruArmRojPasFocal</strain>
    </source>
</reference>
<protein>
    <submittedName>
        <fullName evidence="1">Uncharacterized protein</fullName>
    </submittedName>
</protein>
<evidence type="ECO:0000313" key="2">
    <source>
        <dbReference type="Proteomes" id="UP000507222"/>
    </source>
</evidence>
<sequence length="112" mass="12803">MSYSLKSILFIVNADYSFTTTQVAQCLRVNPEAGVFFFDSSYRPVLLAQQYIGISEQNFTARIELQNGEMLQGGFSFLGLSFVSLNHSSNVIIRLKNWYSFILERTQQKQLS</sequence>
<proteinExistence type="predicted"/>
<dbReference type="InterPro" id="IPR027417">
    <property type="entry name" value="P-loop_NTPase"/>
</dbReference>
<accession>A0A6J5UZX4</accession>
<name>A0A6J5UZX4_PRUAR</name>
<dbReference type="Gene3D" id="3.40.50.300">
    <property type="entry name" value="P-loop containing nucleotide triphosphate hydrolases"/>
    <property type="match status" value="2"/>
</dbReference>
<dbReference type="Proteomes" id="UP000507222">
    <property type="component" value="Unassembled WGS sequence"/>
</dbReference>